<dbReference type="PANTHER" id="PTHR43735:SF5">
    <property type="entry name" value="FAD_NAD(P)-BINDING DOMAIN-CONTAINING PROTEIN"/>
    <property type="match status" value="1"/>
</dbReference>
<proteinExistence type="predicted"/>
<evidence type="ECO:0000313" key="3">
    <source>
        <dbReference type="Proteomes" id="UP001201262"/>
    </source>
</evidence>
<dbReference type="Proteomes" id="UP001201262">
    <property type="component" value="Unassembled WGS sequence"/>
</dbReference>
<dbReference type="GO" id="GO:0004174">
    <property type="term" value="F:electron-transferring-flavoprotein dehydrogenase activity"/>
    <property type="evidence" value="ECO:0007669"/>
    <property type="project" value="TreeGrafter"/>
</dbReference>
<accession>A0AAD4KTY5</accession>
<dbReference type="RefSeq" id="XP_046073690.1">
    <property type="nucleotide sequence ID" value="XM_046213995.1"/>
</dbReference>
<dbReference type="PRINTS" id="PR00368">
    <property type="entry name" value="FADPNR"/>
</dbReference>
<name>A0AAD4KTY5_9EURO</name>
<organism evidence="2 3">
    <name type="scientific">Talaromyces proteolyticus</name>
    <dbReference type="NCBI Taxonomy" id="1131652"/>
    <lineage>
        <taxon>Eukaryota</taxon>
        <taxon>Fungi</taxon>
        <taxon>Dikarya</taxon>
        <taxon>Ascomycota</taxon>
        <taxon>Pezizomycotina</taxon>
        <taxon>Eurotiomycetes</taxon>
        <taxon>Eurotiomycetidae</taxon>
        <taxon>Eurotiales</taxon>
        <taxon>Trichocomaceae</taxon>
        <taxon>Talaromyces</taxon>
        <taxon>Talaromyces sect. Bacilispori</taxon>
    </lineage>
</organism>
<dbReference type="GeneID" id="70244282"/>
<dbReference type="Pfam" id="PF07992">
    <property type="entry name" value="Pyr_redox_2"/>
    <property type="match status" value="1"/>
</dbReference>
<dbReference type="Gene3D" id="3.50.50.100">
    <property type="match status" value="1"/>
</dbReference>
<dbReference type="SUPFAM" id="SSF51905">
    <property type="entry name" value="FAD/NAD(P)-binding domain"/>
    <property type="match status" value="1"/>
</dbReference>
<dbReference type="InterPro" id="IPR036188">
    <property type="entry name" value="FAD/NAD-bd_sf"/>
</dbReference>
<dbReference type="GO" id="GO:0005737">
    <property type="term" value="C:cytoplasm"/>
    <property type="evidence" value="ECO:0007669"/>
    <property type="project" value="TreeGrafter"/>
</dbReference>
<protein>
    <submittedName>
        <fullName evidence="2">Amid-like NADH oxidoreductase</fullName>
    </submittedName>
</protein>
<sequence length="419" mass="46672">MANDKLRLGVKIIQVLFPFAFEIILQRLRALAHSWTYRAVPDPKDIVVIGGSFTGIHVARRLTESIPTGYRVTMIERKSHFNYLFNFPRYSVLAGHEEYAFIPYDTLSNAAPEGSFRHMKDTVTSIKDGQVYLQSGETVDFAYLVIATGSKQSLPSKGVATEKEDGCRELQEVQNDIKAATRIAVVGGGAVGVEVATDIKYFYPEKEVTIVHSRDRLLHRFGPRLHEYVLSQMQEMRIHVRLKERPLIMREENTLLFSNGEREEYDLVLPCAGQTPNSAIIQDLAPSAISQQTREIRVKPTLQIMADSKEEDWSSSNTFAIGDVAATGGAKMARAAVFQAEVIVQNILAMISGKEASSVYKPRSDIEGSINLSLGKDHAVLYTEDDDGSDYLIPVKSGQEDLEIKNGWRMLGGKFPGNK</sequence>
<dbReference type="AlphaFoldDB" id="A0AAD4KTY5"/>
<feature type="domain" description="FAD/NAD(P)-binding" evidence="1">
    <location>
        <begin position="44"/>
        <end position="340"/>
    </location>
</feature>
<dbReference type="EMBL" id="JAJTJA010000005">
    <property type="protein sequence ID" value="KAH8699226.1"/>
    <property type="molecule type" value="Genomic_DNA"/>
</dbReference>
<reference evidence="2" key="1">
    <citation type="submission" date="2021-12" db="EMBL/GenBank/DDBJ databases">
        <title>Convergent genome expansion in fungi linked to evolution of root-endophyte symbiosis.</title>
        <authorList>
            <consortium name="DOE Joint Genome Institute"/>
            <person name="Ke Y.-H."/>
            <person name="Bonito G."/>
            <person name="Liao H.-L."/>
            <person name="Looney B."/>
            <person name="Rojas-Flechas A."/>
            <person name="Nash J."/>
            <person name="Hameed K."/>
            <person name="Schadt C."/>
            <person name="Martin F."/>
            <person name="Crous P.W."/>
            <person name="Miettinen O."/>
            <person name="Magnuson J.K."/>
            <person name="Labbe J."/>
            <person name="Jacobson D."/>
            <person name="Doktycz M.J."/>
            <person name="Veneault-Fourrey C."/>
            <person name="Kuo A."/>
            <person name="Mondo S."/>
            <person name="Calhoun S."/>
            <person name="Riley R."/>
            <person name="Ohm R."/>
            <person name="LaButti K."/>
            <person name="Andreopoulos B."/>
            <person name="Pangilinan J."/>
            <person name="Nolan M."/>
            <person name="Tritt A."/>
            <person name="Clum A."/>
            <person name="Lipzen A."/>
            <person name="Daum C."/>
            <person name="Barry K."/>
            <person name="Grigoriev I.V."/>
            <person name="Vilgalys R."/>
        </authorList>
    </citation>
    <scope>NUCLEOTIDE SEQUENCE</scope>
    <source>
        <strain evidence="2">PMI_201</strain>
    </source>
</reference>
<comment type="caution">
    <text evidence="2">The sequence shown here is derived from an EMBL/GenBank/DDBJ whole genome shotgun (WGS) entry which is preliminary data.</text>
</comment>
<gene>
    <name evidence="2" type="ORF">BGW36DRAFT_358728</name>
</gene>
<evidence type="ECO:0000313" key="2">
    <source>
        <dbReference type="EMBL" id="KAH8699226.1"/>
    </source>
</evidence>
<keyword evidence="3" id="KW-1185">Reference proteome</keyword>
<evidence type="ECO:0000259" key="1">
    <source>
        <dbReference type="Pfam" id="PF07992"/>
    </source>
</evidence>
<dbReference type="GO" id="GO:0050660">
    <property type="term" value="F:flavin adenine dinucleotide binding"/>
    <property type="evidence" value="ECO:0007669"/>
    <property type="project" value="TreeGrafter"/>
</dbReference>
<dbReference type="PANTHER" id="PTHR43735">
    <property type="entry name" value="APOPTOSIS-INDUCING FACTOR 1"/>
    <property type="match status" value="1"/>
</dbReference>
<dbReference type="InterPro" id="IPR023753">
    <property type="entry name" value="FAD/NAD-binding_dom"/>
</dbReference>